<sequence>MRCLIALLFTITGSLAAIQCFQGQETFPAVQGTPYVAVNCPTADYCFNSYVRRHHNGDDSYTITKSCGEVGKCFVSQPDPIIQK</sequence>
<keyword evidence="1" id="KW-0732">Signal</keyword>
<evidence type="ECO:0000313" key="3">
    <source>
        <dbReference type="Proteomes" id="UP000271162"/>
    </source>
</evidence>
<evidence type="ECO:0000313" key="2">
    <source>
        <dbReference type="EMBL" id="VDL65322.1"/>
    </source>
</evidence>
<dbReference type="EMBL" id="UYSL01001538">
    <property type="protein sequence ID" value="VDL65322.1"/>
    <property type="molecule type" value="Genomic_DNA"/>
</dbReference>
<reference evidence="2 3" key="2">
    <citation type="submission" date="2018-11" db="EMBL/GenBank/DDBJ databases">
        <authorList>
            <consortium name="Pathogen Informatics"/>
        </authorList>
    </citation>
    <scope>NUCLEOTIDE SEQUENCE [LARGE SCALE GENOMIC DNA]</scope>
</reference>
<dbReference type="AlphaFoldDB" id="A0A0N4XGT0"/>
<dbReference type="Proteomes" id="UP000271162">
    <property type="component" value="Unassembled WGS sequence"/>
</dbReference>
<evidence type="ECO:0000256" key="1">
    <source>
        <dbReference type="SAM" id="SignalP"/>
    </source>
</evidence>
<gene>
    <name evidence="2" type="ORF">NBR_LOCUS1733</name>
</gene>
<organism evidence="4">
    <name type="scientific">Nippostrongylus brasiliensis</name>
    <name type="common">Rat hookworm</name>
    <dbReference type="NCBI Taxonomy" id="27835"/>
    <lineage>
        <taxon>Eukaryota</taxon>
        <taxon>Metazoa</taxon>
        <taxon>Ecdysozoa</taxon>
        <taxon>Nematoda</taxon>
        <taxon>Chromadorea</taxon>
        <taxon>Rhabditida</taxon>
        <taxon>Rhabditina</taxon>
        <taxon>Rhabditomorpha</taxon>
        <taxon>Strongyloidea</taxon>
        <taxon>Heligmosomidae</taxon>
        <taxon>Nippostrongylus</taxon>
    </lineage>
</organism>
<dbReference type="WBParaSite" id="NBR_0000173201-mRNA-1">
    <property type="protein sequence ID" value="NBR_0000173201-mRNA-1"/>
    <property type="gene ID" value="NBR_0000173201"/>
</dbReference>
<protein>
    <submittedName>
        <fullName evidence="4">BPTI/Kunitz inhibitor domain-containing protein</fullName>
    </submittedName>
</protein>
<reference evidence="4" key="1">
    <citation type="submission" date="2017-02" db="UniProtKB">
        <authorList>
            <consortium name="WormBaseParasite"/>
        </authorList>
    </citation>
    <scope>IDENTIFICATION</scope>
</reference>
<feature type="chain" id="PRO_5043124724" evidence="1">
    <location>
        <begin position="17"/>
        <end position="84"/>
    </location>
</feature>
<keyword evidence="3" id="KW-1185">Reference proteome</keyword>
<name>A0A0N4XGT0_NIPBR</name>
<accession>A0A0N4XGT0</accession>
<evidence type="ECO:0000313" key="4">
    <source>
        <dbReference type="WBParaSite" id="NBR_0000173201-mRNA-1"/>
    </source>
</evidence>
<proteinExistence type="predicted"/>
<feature type="signal peptide" evidence="1">
    <location>
        <begin position="1"/>
        <end position="16"/>
    </location>
</feature>